<name>A0A445KH38_GLYSO</name>
<dbReference type="AlphaFoldDB" id="A0A445KH38"/>
<evidence type="ECO:0000313" key="3">
    <source>
        <dbReference type="Proteomes" id="UP000289340"/>
    </source>
</evidence>
<evidence type="ECO:0000259" key="1">
    <source>
        <dbReference type="Pfam" id="PF13966"/>
    </source>
</evidence>
<reference evidence="2 3" key="1">
    <citation type="submission" date="2018-09" db="EMBL/GenBank/DDBJ databases">
        <title>A high-quality reference genome of wild soybean provides a powerful tool to mine soybean genomes.</title>
        <authorList>
            <person name="Xie M."/>
            <person name="Chung C.Y.L."/>
            <person name="Li M.-W."/>
            <person name="Wong F.-L."/>
            <person name="Chan T.-F."/>
            <person name="Lam H.-M."/>
        </authorList>
    </citation>
    <scope>NUCLEOTIDE SEQUENCE [LARGE SCALE GENOMIC DNA]</scope>
    <source>
        <strain evidence="3">cv. W05</strain>
        <tissue evidence="2">Hypocotyl of etiolated seedlings</tissue>
    </source>
</reference>
<feature type="domain" description="Reverse transcriptase zinc-binding" evidence="1">
    <location>
        <begin position="108"/>
        <end position="187"/>
    </location>
</feature>
<evidence type="ECO:0000313" key="2">
    <source>
        <dbReference type="EMBL" id="RZC10118.1"/>
    </source>
</evidence>
<dbReference type="InterPro" id="IPR026960">
    <property type="entry name" value="RVT-Znf"/>
</dbReference>
<keyword evidence="3" id="KW-1185">Reference proteome</keyword>
<dbReference type="EMBL" id="QZWG01000006">
    <property type="protein sequence ID" value="RZC10118.1"/>
    <property type="molecule type" value="Genomic_DNA"/>
</dbReference>
<dbReference type="Proteomes" id="UP000289340">
    <property type="component" value="Chromosome 6"/>
</dbReference>
<proteinExistence type="predicted"/>
<organism evidence="2 3">
    <name type="scientific">Glycine soja</name>
    <name type="common">Wild soybean</name>
    <dbReference type="NCBI Taxonomy" id="3848"/>
    <lineage>
        <taxon>Eukaryota</taxon>
        <taxon>Viridiplantae</taxon>
        <taxon>Streptophyta</taxon>
        <taxon>Embryophyta</taxon>
        <taxon>Tracheophyta</taxon>
        <taxon>Spermatophyta</taxon>
        <taxon>Magnoliopsida</taxon>
        <taxon>eudicotyledons</taxon>
        <taxon>Gunneridae</taxon>
        <taxon>Pentapetalae</taxon>
        <taxon>rosids</taxon>
        <taxon>fabids</taxon>
        <taxon>Fabales</taxon>
        <taxon>Fabaceae</taxon>
        <taxon>Papilionoideae</taxon>
        <taxon>50 kb inversion clade</taxon>
        <taxon>NPAAA clade</taxon>
        <taxon>indigoferoid/millettioid clade</taxon>
        <taxon>Phaseoleae</taxon>
        <taxon>Glycine</taxon>
        <taxon>Glycine subgen. Soja</taxon>
    </lineage>
</organism>
<dbReference type="Pfam" id="PF13966">
    <property type="entry name" value="zf-RVT"/>
    <property type="match status" value="1"/>
</dbReference>
<gene>
    <name evidence="2" type="ORF">D0Y65_016422</name>
</gene>
<sequence length="202" mass="23103">MERVSDEIPVGGVVEVDWAHDLVFIGNLKGVFTVFVVLVDFDDPSLKKMIILQTILNGLYNVERMPLKFKESTECDYRYCPSIRAIPPPNVIRGEDQLCWKGNANGQFSVASAYESITEPLLVEIWKWRGPERIKILLWKFASNALLTNERRVNRRIASDPSCPRCGQNVENDDHVFRWNGNSKAIWYLDSRRSAAGGVFRN</sequence>
<comment type="caution">
    <text evidence="2">The sequence shown here is derived from an EMBL/GenBank/DDBJ whole genome shotgun (WGS) entry which is preliminary data.</text>
</comment>
<protein>
    <submittedName>
        <fullName evidence="2">Putative ribonuclease H protein</fullName>
    </submittedName>
</protein>
<accession>A0A445KH38</accession>